<keyword evidence="2" id="KW-1185">Reference proteome</keyword>
<dbReference type="RefSeq" id="WP_135433107.1">
    <property type="nucleotide sequence ID" value="NZ_SRLA01000002.1"/>
</dbReference>
<reference evidence="1 2" key="1">
    <citation type="submission" date="2019-04" db="EMBL/GenBank/DDBJ databases">
        <authorList>
            <person name="Feng G."/>
            <person name="Zhang J."/>
            <person name="Zhu H."/>
        </authorList>
    </citation>
    <scope>NUCLEOTIDE SEQUENCE [LARGE SCALE GENOMIC DNA]</scope>
    <source>
        <strain evidence="1 2">92R-1</strain>
    </source>
</reference>
<sequence>MQLALPPGTTLNVMLSAPQEAQYVIEVGKAQAKEAELQAALKEVYDLKALTKRMKMSRPTLIKYLNLPECHGGIRHRRAGDKYLVTEQAVREWYGDINANA</sequence>
<gene>
    <name evidence="1" type="ORF">EU556_08285</name>
</gene>
<evidence type="ECO:0000313" key="2">
    <source>
        <dbReference type="Proteomes" id="UP000298337"/>
    </source>
</evidence>
<dbReference type="OrthoDB" id="885238at2"/>
<dbReference type="EMBL" id="SRLA01000002">
    <property type="protein sequence ID" value="TGE07742.1"/>
    <property type="molecule type" value="Genomic_DNA"/>
</dbReference>
<organism evidence="1 2">
    <name type="scientific">Hymenobacter fodinae</name>
    <dbReference type="NCBI Taxonomy" id="2510796"/>
    <lineage>
        <taxon>Bacteria</taxon>
        <taxon>Pseudomonadati</taxon>
        <taxon>Bacteroidota</taxon>
        <taxon>Cytophagia</taxon>
        <taxon>Cytophagales</taxon>
        <taxon>Hymenobacteraceae</taxon>
        <taxon>Hymenobacter</taxon>
    </lineage>
</organism>
<evidence type="ECO:0000313" key="1">
    <source>
        <dbReference type="EMBL" id="TGE07742.1"/>
    </source>
</evidence>
<dbReference type="AlphaFoldDB" id="A0A4Z0P5S0"/>
<protein>
    <submittedName>
        <fullName evidence="1">Uncharacterized protein</fullName>
    </submittedName>
</protein>
<accession>A0A4Z0P5S0</accession>
<dbReference type="Proteomes" id="UP000298337">
    <property type="component" value="Unassembled WGS sequence"/>
</dbReference>
<name>A0A4Z0P5S0_9BACT</name>
<proteinExistence type="predicted"/>
<comment type="caution">
    <text evidence="1">The sequence shown here is derived from an EMBL/GenBank/DDBJ whole genome shotgun (WGS) entry which is preliminary data.</text>
</comment>